<evidence type="ECO:0000313" key="3">
    <source>
        <dbReference type="Proteomes" id="UP001589753"/>
    </source>
</evidence>
<dbReference type="Gene3D" id="3.40.50.300">
    <property type="entry name" value="P-loop containing nucleotide triphosphate hydrolases"/>
    <property type="match status" value="1"/>
</dbReference>
<accession>A0ABV5L5P0</accession>
<evidence type="ECO:0000259" key="1">
    <source>
        <dbReference type="SMART" id="SM00382"/>
    </source>
</evidence>
<dbReference type="InterPro" id="IPR003593">
    <property type="entry name" value="AAA+_ATPase"/>
</dbReference>
<name>A0ABV5L5P0_9ACTN</name>
<dbReference type="SMART" id="SM00382">
    <property type="entry name" value="AAA"/>
    <property type="match status" value="1"/>
</dbReference>
<comment type="caution">
    <text evidence="2">The sequence shown here is derived from an EMBL/GenBank/DDBJ whole genome shotgun (WGS) entry which is preliminary data.</text>
</comment>
<proteinExistence type="predicted"/>
<dbReference type="SUPFAM" id="SSF52540">
    <property type="entry name" value="P-loop containing nucleoside triphosphate hydrolases"/>
    <property type="match status" value="1"/>
</dbReference>
<protein>
    <recommendedName>
        <fullName evidence="1">AAA+ ATPase domain-containing protein</fullName>
    </recommendedName>
</protein>
<dbReference type="InterPro" id="IPR027417">
    <property type="entry name" value="P-loop_NTPase"/>
</dbReference>
<keyword evidence="3" id="KW-1185">Reference proteome</keyword>
<dbReference type="RefSeq" id="WP_380954829.1">
    <property type="nucleotide sequence ID" value="NZ_JBHMDI010000011.1"/>
</dbReference>
<gene>
    <name evidence="2" type="ORF">ACFFUA_06930</name>
</gene>
<sequence length="253" mass="27616">MHIDRSEQLEDADRAIGGNAPHRALFFEGEEGIGKTSLLAEICRRNFDRSALYVDLGTAYDESDVLGVIAREASAEGLRMDSFRTLRQRYAETPSVTISDSEIKKSNVEIAVSVCNNRKLQNSVLTDELVATLATARAERAPVILLDSFEKCQAPMREWLCGNLLPGLLRAPDVTVFLAGRSVPRLNRPDAAALARTLVLAPFDAAVVEEWIELAEIEELKGLGSVIWGGTAGVPARISEFLSNFSAVDWAAE</sequence>
<feature type="domain" description="AAA+ ATPase" evidence="1">
    <location>
        <begin position="21"/>
        <end position="204"/>
    </location>
</feature>
<evidence type="ECO:0000313" key="2">
    <source>
        <dbReference type="EMBL" id="MFB9347194.1"/>
    </source>
</evidence>
<reference evidence="2 3" key="1">
    <citation type="submission" date="2024-09" db="EMBL/GenBank/DDBJ databases">
        <authorList>
            <person name="Sun Q."/>
            <person name="Mori K."/>
        </authorList>
    </citation>
    <scope>NUCLEOTIDE SEQUENCE [LARGE SCALE GENOMIC DNA]</scope>
    <source>
        <strain evidence="2 3">JCM 9767</strain>
    </source>
</reference>
<dbReference type="EMBL" id="JBHMDI010000011">
    <property type="protein sequence ID" value="MFB9347194.1"/>
    <property type="molecule type" value="Genomic_DNA"/>
</dbReference>
<organism evidence="2 3">
    <name type="scientific">Streptomyces heliomycini</name>
    <dbReference type="NCBI Taxonomy" id="284032"/>
    <lineage>
        <taxon>Bacteria</taxon>
        <taxon>Bacillati</taxon>
        <taxon>Actinomycetota</taxon>
        <taxon>Actinomycetes</taxon>
        <taxon>Kitasatosporales</taxon>
        <taxon>Streptomycetaceae</taxon>
        <taxon>Streptomyces</taxon>
    </lineage>
</organism>
<dbReference type="Proteomes" id="UP001589753">
    <property type="component" value="Unassembled WGS sequence"/>
</dbReference>